<name>A0A934VT25_9BACT</name>
<dbReference type="SUPFAM" id="SSF53590">
    <property type="entry name" value="Nucleoside hydrolase"/>
    <property type="match status" value="1"/>
</dbReference>
<gene>
    <name evidence="4" type="ORF">JIN87_20420</name>
</gene>
<evidence type="ECO:0000259" key="3">
    <source>
        <dbReference type="Pfam" id="PF01156"/>
    </source>
</evidence>
<dbReference type="PANTHER" id="PTHR12304">
    <property type="entry name" value="INOSINE-URIDINE PREFERRING NUCLEOSIDE HYDROLASE"/>
    <property type="match status" value="1"/>
</dbReference>
<dbReference type="Pfam" id="PF01156">
    <property type="entry name" value="IU_nuc_hydro"/>
    <property type="match status" value="1"/>
</dbReference>
<evidence type="ECO:0000256" key="2">
    <source>
        <dbReference type="ARBA" id="ARBA00023295"/>
    </source>
</evidence>
<protein>
    <submittedName>
        <fullName evidence="4">Nucleoside hydrolase</fullName>
    </submittedName>
</protein>
<feature type="domain" description="Inosine/uridine-preferring nucleoside hydrolase" evidence="3">
    <location>
        <begin position="4"/>
        <end position="297"/>
    </location>
</feature>
<comment type="caution">
    <text evidence="4">The sequence shown here is derived from an EMBL/GenBank/DDBJ whole genome shotgun (WGS) entry which is preliminary data.</text>
</comment>
<dbReference type="Gene3D" id="3.90.245.10">
    <property type="entry name" value="Ribonucleoside hydrolase-like"/>
    <property type="match status" value="1"/>
</dbReference>
<keyword evidence="1 4" id="KW-0378">Hydrolase</keyword>
<dbReference type="EMBL" id="JAENIL010000044">
    <property type="protein sequence ID" value="MBK1879263.1"/>
    <property type="molecule type" value="Genomic_DNA"/>
</dbReference>
<dbReference type="GO" id="GO:0005829">
    <property type="term" value="C:cytosol"/>
    <property type="evidence" value="ECO:0007669"/>
    <property type="project" value="TreeGrafter"/>
</dbReference>
<dbReference type="RefSeq" id="WP_200357475.1">
    <property type="nucleotide sequence ID" value="NZ_JAENIL010000044.1"/>
</dbReference>
<evidence type="ECO:0000256" key="1">
    <source>
        <dbReference type="ARBA" id="ARBA00022801"/>
    </source>
</evidence>
<reference evidence="4" key="1">
    <citation type="submission" date="2021-01" db="EMBL/GenBank/DDBJ databases">
        <title>Modified the classification status of verrucomicrobia.</title>
        <authorList>
            <person name="Feng X."/>
        </authorList>
    </citation>
    <scope>NUCLEOTIDE SEQUENCE</scope>
    <source>
        <strain evidence="4">KCTC 13126</strain>
    </source>
</reference>
<dbReference type="AlphaFoldDB" id="A0A934VT25"/>
<dbReference type="Proteomes" id="UP000617628">
    <property type="component" value="Unassembled WGS sequence"/>
</dbReference>
<dbReference type="GO" id="GO:0008477">
    <property type="term" value="F:purine nucleosidase activity"/>
    <property type="evidence" value="ECO:0007669"/>
    <property type="project" value="TreeGrafter"/>
</dbReference>
<dbReference type="InterPro" id="IPR036452">
    <property type="entry name" value="Ribo_hydro-like"/>
</dbReference>
<dbReference type="GO" id="GO:0006152">
    <property type="term" value="P:purine nucleoside catabolic process"/>
    <property type="evidence" value="ECO:0007669"/>
    <property type="project" value="TreeGrafter"/>
</dbReference>
<accession>A0A934VT25</accession>
<dbReference type="InterPro" id="IPR001910">
    <property type="entry name" value="Inosine/uridine_hydrolase_dom"/>
</dbReference>
<keyword evidence="2" id="KW-0326">Glycosidase</keyword>
<dbReference type="PANTHER" id="PTHR12304:SF4">
    <property type="entry name" value="URIDINE NUCLEOSIDASE"/>
    <property type="match status" value="1"/>
</dbReference>
<evidence type="ECO:0000313" key="5">
    <source>
        <dbReference type="Proteomes" id="UP000617628"/>
    </source>
</evidence>
<evidence type="ECO:0000313" key="4">
    <source>
        <dbReference type="EMBL" id="MBK1879263.1"/>
    </source>
</evidence>
<sequence>MERVIIDSDWGGDVLQLASVLLSRPSEYEILGATVVFGNASLEQNLENAGAILKFLGVDDRVARFRGAAAPSGCEAPPEGDDAHGRTGLGEVVLPLSEASVDSRDAVDFLIEAIEREAAGSVCLIATGPQTNVAQAIRRAPEVMKRLKEIRIMGGCVRPLDGYRVNDDLERTSQESILRRGNITEWAEFNFQQAAEDAATVLDSGIPVVLFPMDCTHQLMFTPAREAKILERLCGVREKAIQLIGLLRAPEAIDQAKFALNSVMHDVNTTVSMVRPELYEGIRGTVSVGTVGRAIGESRFEEVDSGAHWVAKRILDPDAVFEELLRSLRTLLLQ</sequence>
<organism evidence="4 5">
    <name type="scientific">Pelagicoccus mobilis</name>
    <dbReference type="NCBI Taxonomy" id="415221"/>
    <lineage>
        <taxon>Bacteria</taxon>
        <taxon>Pseudomonadati</taxon>
        <taxon>Verrucomicrobiota</taxon>
        <taxon>Opitutia</taxon>
        <taxon>Puniceicoccales</taxon>
        <taxon>Pelagicoccaceae</taxon>
        <taxon>Pelagicoccus</taxon>
    </lineage>
</organism>
<dbReference type="InterPro" id="IPR023186">
    <property type="entry name" value="IUNH"/>
</dbReference>
<proteinExistence type="predicted"/>
<keyword evidence="5" id="KW-1185">Reference proteome</keyword>